<evidence type="ECO:0000313" key="1">
    <source>
        <dbReference type="EMBL" id="KAJ7301322.1"/>
    </source>
</evidence>
<sequence>MSTNKTPLNPAKICKPSQALNFLASDICTRSTQTLRRFPQYCICFHTHPQLPVSFPTHIPVCHIPGAKLDHASRDRCILDDRATSWAPSVIVEGAWVRMTPSPVVLLDSHHYLEPPAHAFTAHSILPISCGFHGTGAFRTPHMKLTTFTRIYFYPQVPKPRALPPPLPQLFHVVLCSRNSTVPTFRWTLKCCTGRHDTSRRY</sequence>
<comment type="caution">
    <text evidence="1">The sequence shown here is derived from an EMBL/GenBank/DDBJ whole genome shotgun (WGS) entry which is preliminary data.</text>
</comment>
<dbReference type="AlphaFoldDB" id="A0AAD6YXS3"/>
<accession>A0AAD6YXS3</accession>
<organism evidence="1 2">
    <name type="scientific">Mycena albidolilacea</name>
    <dbReference type="NCBI Taxonomy" id="1033008"/>
    <lineage>
        <taxon>Eukaryota</taxon>
        <taxon>Fungi</taxon>
        <taxon>Dikarya</taxon>
        <taxon>Basidiomycota</taxon>
        <taxon>Agaricomycotina</taxon>
        <taxon>Agaricomycetes</taxon>
        <taxon>Agaricomycetidae</taxon>
        <taxon>Agaricales</taxon>
        <taxon>Marasmiineae</taxon>
        <taxon>Mycenaceae</taxon>
        <taxon>Mycena</taxon>
    </lineage>
</organism>
<protein>
    <submittedName>
        <fullName evidence="1">Uncharacterized protein</fullName>
    </submittedName>
</protein>
<reference evidence="1" key="1">
    <citation type="submission" date="2023-03" db="EMBL/GenBank/DDBJ databases">
        <title>Massive genome expansion in bonnet fungi (Mycena s.s.) driven by repeated elements and novel gene families across ecological guilds.</title>
        <authorList>
            <consortium name="Lawrence Berkeley National Laboratory"/>
            <person name="Harder C.B."/>
            <person name="Miyauchi S."/>
            <person name="Viragh M."/>
            <person name="Kuo A."/>
            <person name="Thoen E."/>
            <person name="Andreopoulos B."/>
            <person name="Lu D."/>
            <person name="Skrede I."/>
            <person name="Drula E."/>
            <person name="Henrissat B."/>
            <person name="Morin E."/>
            <person name="Kohler A."/>
            <person name="Barry K."/>
            <person name="LaButti K."/>
            <person name="Morin E."/>
            <person name="Salamov A."/>
            <person name="Lipzen A."/>
            <person name="Mereny Z."/>
            <person name="Hegedus B."/>
            <person name="Baldrian P."/>
            <person name="Stursova M."/>
            <person name="Weitz H."/>
            <person name="Taylor A."/>
            <person name="Grigoriev I.V."/>
            <person name="Nagy L.G."/>
            <person name="Martin F."/>
            <person name="Kauserud H."/>
        </authorList>
    </citation>
    <scope>NUCLEOTIDE SEQUENCE</scope>
    <source>
        <strain evidence="1">CBHHK002</strain>
    </source>
</reference>
<proteinExistence type="predicted"/>
<evidence type="ECO:0000313" key="2">
    <source>
        <dbReference type="Proteomes" id="UP001218218"/>
    </source>
</evidence>
<gene>
    <name evidence="1" type="ORF">DFH08DRAFT_978875</name>
</gene>
<name>A0AAD6YXS3_9AGAR</name>
<keyword evidence="2" id="KW-1185">Reference proteome</keyword>
<dbReference type="EMBL" id="JARIHO010000138">
    <property type="protein sequence ID" value="KAJ7301322.1"/>
    <property type="molecule type" value="Genomic_DNA"/>
</dbReference>
<dbReference type="Proteomes" id="UP001218218">
    <property type="component" value="Unassembled WGS sequence"/>
</dbReference>